<dbReference type="PANTHER" id="PTHR24220">
    <property type="entry name" value="IMPORT ATP-BINDING PROTEIN"/>
    <property type="match status" value="1"/>
</dbReference>
<organism evidence="5 6">
    <name type="scientific">Acidimicrobium ferrooxidans (strain DSM 10331 / JCM 15462 / NBRC 103882 / ICP)</name>
    <dbReference type="NCBI Taxonomy" id="525909"/>
    <lineage>
        <taxon>Bacteria</taxon>
        <taxon>Bacillati</taxon>
        <taxon>Actinomycetota</taxon>
        <taxon>Acidimicrobiia</taxon>
        <taxon>Acidimicrobiales</taxon>
        <taxon>Acidimicrobiaceae</taxon>
        <taxon>Acidimicrobium</taxon>
    </lineage>
</organism>
<dbReference type="InterPro" id="IPR015854">
    <property type="entry name" value="ABC_transpr_LolD-like"/>
</dbReference>
<dbReference type="Gene3D" id="3.40.50.300">
    <property type="entry name" value="P-loop containing nucleotide triphosphate hydrolases"/>
    <property type="match status" value="1"/>
</dbReference>
<keyword evidence="6" id="KW-1185">Reference proteome</keyword>
<evidence type="ECO:0000256" key="2">
    <source>
        <dbReference type="ARBA" id="ARBA00022741"/>
    </source>
</evidence>
<reference evidence="5 6" key="1">
    <citation type="journal article" date="2009" name="Stand. Genomic Sci.">
        <title>Complete genome sequence of Acidimicrobium ferrooxidans type strain (ICP).</title>
        <authorList>
            <person name="Clum A."/>
            <person name="Nolan M."/>
            <person name="Lang E."/>
            <person name="Glavina Del Rio T."/>
            <person name="Tice H."/>
            <person name="Copeland A."/>
            <person name="Cheng J.F."/>
            <person name="Lucas S."/>
            <person name="Chen F."/>
            <person name="Bruce D."/>
            <person name="Goodwin L."/>
            <person name="Pitluck S."/>
            <person name="Ivanova N."/>
            <person name="Mavrommatis K."/>
            <person name="Mikhailova N."/>
            <person name="Pati A."/>
            <person name="Chen A."/>
            <person name="Palaniappan K."/>
            <person name="Goker M."/>
            <person name="Spring S."/>
            <person name="Land M."/>
            <person name="Hauser L."/>
            <person name="Chang Y.J."/>
            <person name="Jeffries C.C."/>
            <person name="Chain P."/>
            <person name="Bristow J."/>
            <person name="Eisen J.A."/>
            <person name="Markowitz V."/>
            <person name="Hugenholtz P."/>
            <person name="Kyrpides N.C."/>
            <person name="Klenk H.P."/>
            <person name="Lapidus A."/>
        </authorList>
    </citation>
    <scope>NUCLEOTIDE SEQUENCE [LARGE SCALE GENOMIC DNA]</scope>
    <source>
        <strain evidence="6">DSM 10331 / JCM 15462 / NBRC 103882 / ICP</strain>
    </source>
</reference>
<dbReference type="GO" id="GO:0005524">
    <property type="term" value="F:ATP binding"/>
    <property type="evidence" value="ECO:0007669"/>
    <property type="project" value="UniProtKB-KW"/>
</dbReference>
<dbReference type="HOGENOM" id="CLU_000604_1_22_11"/>
<keyword evidence="2" id="KW-0547">Nucleotide-binding</keyword>
<evidence type="ECO:0000313" key="5">
    <source>
        <dbReference type="EMBL" id="ACU54240.1"/>
    </source>
</evidence>
<sequence>MTEGQIRDMEPLYELRGVRKSFRRHGAVVNALDGVDLVIERGEFVAIQGPTGQGKTTLLTLLGALDRPDAGELRFEGRDLAHLGEAELAELRATALGFVFQTFNLIPTLTAQENVETALVPLHVETEERHKRAARVLEELGLADRAQHLPTELSGGQQQRVAIARALVKDPEVLLADEPTGNLDEQTRDDIVALLEGLWRDRGITLIVVTHDSTVAGRARRRLVIDHGTVAERADGQRGPSGEPTTAG</sequence>
<dbReference type="InterPro" id="IPR003439">
    <property type="entry name" value="ABC_transporter-like_ATP-bd"/>
</dbReference>
<dbReference type="GO" id="GO:0016887">
    <property type="term" value="F:ATP hydrolysis activity"/>
    <property type="evidence" value="ECO:0007669"/>
    <property type="project" value="InterPro"/>
</dbReference>
<dbReference type="FunFam" id="3.40.50.300:FF:000032">
    <property type="entry name" value="Export ABC transporter ATP-binding protein"/>
    <property type="match status" value="1"/>
</dbReference>
<dbReference type="GO" id="GO:0098796">
    <property type="term" value="C:membrane protein complex"/>
    <property type="evidence" value="ECO:0007669"/>
    <property type="project" value="UniProtKB-ARBA"/>
</dbReference>
<dbReference type="KEGG" id="afo:Afer_1310"/>
<dbReference type="InterPro" id="IPR017911">
    <property type="entry name" value="MacB-like_ATP-bd"/>
</dbReference>
<dbReference type="CDD" id="cd03255">
    <property type="entry name" value="ABC_MJ0796_LolCDE_FtsE"/>
    <property type="match status" value="1"/>
</dbReference>
<dbReference type="PROSITE" id="PS50893">
    <property type="entry name" value="ABC_TRANSPORTER_2"/>
    <property type="match status" value="1"/>
</dbReference>
<dbReference type="Pfam" id="PF00005">
    <property type="entry name" value="ABC_tran"/>
    <property type="match status" value="1"/>
</dbReference>
<dbReference type="RefSeq" id="WP_015798726.1">
    <property type="nucleotide sequence ID" value="NC_013124.1"/>
</dbReference>
<dbReference type="STRING" id="525909.Afer_1310"/>
<dbReference type="GO" id="GO:0022857">
    <property type="term" value="F:transmembrane transporter activity"/>
    <property type="evidence" value="ECO:0007669"/>
    <property type="project" value="UniProtKB-ARBA"/>
</dbReference>
<evidence type="ECO:0000313" key="6">
    <source>
        <dbReference type="Proteomes" id="UP000000771"/>
    </source>
</evidence>
<evidence type="ECO:0000259" key="4">
    <source>
        <dbReference type="PROSITE" id="PS50893"/>
    </source>
</evidence>
<dbReference type="SUPFAM" id="SSF52540">
    <property type="entry name" value="P-loop containing nucleoside triphosphate hydrolases"/>
    <property type="match status" value="1"/>
</dbReference>
<feature type="domain" description="ABC transporter" evidence="4">
    <location>
        <begin position="13"/>
        <end position="247"/>
    </location>
</feature>
<keyword evidence="1" id="KW-0813">Transport</keyword>
<evidence type="ECO:0000256" key="3">
    <source>
        <dbReference type="ARBA" id="ARBA00022840"/>
    </source>
</evidence>
<accession>C7LZT2</accession>
<dbReference type="eggNOG" id="COG1136">
    <property type="taxonomic scope" value="Bacteria"/>
</dbReference>
<dbReference type="PANTHER" id="PTHR24220:SF86">
    <property type="entry name" value="ABC TRANSPORTER ABCH.1"/>
    <property type="match status" value="1"/>
</dbReference>
<keyword evidence="3" id="KW-0067">ATP-binding</keyword>
<protein>
    <submittedName>
        <fullName evidence="5">ABC transporter related</fullName>
    </submittedName>
</protein>
<name>C7LZT2_ACIFD</name>
<dbReference type="EMBL" id="CP001631">
    <property type="protein sequence ID" value="ACU54240.1"/>
    <property type="molecule type" value="Genomic_DNA"/>
</dbReference>
<evidence type="ECO:0000256" key="1">
    <source>
        <dbReference type="ARBA" id="ARBA00022448"/>
    </source>
</evidence>
<proteinExistence type="predicted"/>
<dbReference type="InterPro" id="IPR003593">
    <property type="entry name" value="AAA+_ATPase"/>
</dbReference>
<dbReference type="InterPro" id="IPR027417">
    <property type="entry name" value="P-loop_NTPase"/>
</dbReference>
<dbReference type="GO" id="GO:0005886">
    <property type="term" value="C:plasma membrane"/>
    <property type="evidence" value="ECO:0007669"/>
    <property type="project" value="TreeGrafter"/>
</dbReference>
<dbReference type="InterPro" id="IPR017871">
    <property type="entry name" value="ABC_transporter-like_CS"/>
</dbReference>
<dbReference type="AlphaFoldDB" id="C7LZT2"/>
<dbReference type="PROSITE" id="PS00211">
    <property type="entry name" value="ABC_TRANSPORTER_1"/>
    <property type="match status" value="1"/>
</dbReference>
<dbReference type="Proteomes" id="UP000000771">
    <property type="component" value="Chromosome"/>
</dbReference>
<dbReference type="SMART" id="SM00382">
    <property type="entry name" value="AAA"/>
    <property type="match status" value="1"/>
</dbReference>
<gene>
    <name evidence="5" type="ordered locus">Afer_1310</name>
</gene>